<evidence type="ECO:0000313" key="4">
    <source>
        <dbReference type="Proteomes" id="UP000033876"/>
    </source>
</evidence>
<keyword evidence="3" id="KW-0436">Ligase</keyword>
<keyword evidence="3" id="KW-0030">Aminoacyl-tRNA synthetase</keyword>
<feature type="coiled-coil region" evidence="1">
    <location>
        <begin position="187"/>
        <end position="236"/>
    </location>
</feature>
<evidence type="ECO:0000313" key="3">
    <source>
        <dbReference type="EMBL" id="KKQ35345.1"/>
    </source>
</evidence>
<dbReference type="AlphaFoldDB" id="A0A0G0H9Y4"/>
<keyword evidence="2" id="KW-0732">Signal</keyword>
<dbReference type="SUPFAM" id="SSF57184">
    <property type="entry name" value="Growth factor receptor domain"/>
    <property type="match status" value="1"/>
</dbReference>
<dbReference type="PROSITE" id="PS51257">
    <property type="entry name" value="PROKAR_LIPOPROTEIN"/>
    <property type="match status" value="1"/>
</dbReference>
<dbReference type="InterPro" id="IPR009030">
    <property type="entry name" value="Growth_fac_rcpt_cys_sf"/>
</dbReference>
<organism evidence="3 4">
    <name type="scientific">Candidatus Nomurabacteria bacterium GW2011_GWB1_37_5</name>
    <dbReference type="NCBI Taxonomy" id="1618742"/>
    <lineage>
        <taxon>Bacteria</taxon>
        <taxon>Candidatus Nomuraibacteriota</taxon>
    </lineage>
</organism>
<dbReference type="GO" id="GO:0004812">
    <property type="term" value="F:aminoacyl-tRNA ligase activity"/>
    <property type="evidence" value="ECO:0007669"/>
    <property type="project" value="UniProtKB-KW"/>
</dbReference>
<feature type="chain" id="PRO_5002532351" evidence="2">
    <location>
        <begin position="25"/>
        <end position="378"/>
    </location>
</feature>
<dbReference type="Proteomes" id="UP000033876">
    <property type="component" value="Unassembled WGS sequence"/>
</dbReference>
<reference evidence="3 4" key="1">
    <citation type="journal article" date="2015" name="Nature">
        <title>rRNA introns, odd ribosomes, and small enigmatic genomes across a large radiation of phyla.</title>
        <authorList>
            <person name="Brown C.T."/>
            <person name="Hug L.A."/>
            <person name="Thomas B.C."/>
            <person name="Sharon I."/>
            <person name="Castelle C.J."/>
            <person name="Singh A."/>
            <person name="Wilkins M.J."/>
            <person name="Williams K.H."/>
            <person name="Banfield J.F."/>
        </authorList>
    </citation>
    <scope>NUCLEOTIDE SEQUENCE [LARGE SCALE GENOMIC DNA]</scope>
</reference>
<evidence type="ECO:0000256" key="2">
    <source>
        <dbReference type="SAM" id="SignalP"/>
    </source>
</evidence>
<keyword evidence="1" id="KW-0175">Coiled coil</keyword>
<gene>
    <name evidence="3" type="ORF">US50_C0017G0006</name>
</gene>
<feature type="signal peptide" evidence="2">
    <location>
        <begin position="1"/>
        <end position="24"/>
    </location>
</feature>
<proteinExistence type="predicted"/>
<dbReference type="EMBL" id="LBTF01000017">
    <property type="protein sequence ID" value="KKQ35345.1"/>
    <property type="molecule type" value="Genomic_DNA"/>
</dbReference>
<evidence type="ECO:0000256" key="1">
    <source>
        <dbReference type="SAM" id="Coils"/>
    </source>
</evidence>
<accession>A0A0G0H9Y4</accession>
<name>A0A0G0H9Y4_9BACT</name>
<comment type="caution">
    <text evidence="3">The sequence shown here is derived from an EMBL/GenBank/DDBJ whole genome shotgun (WGS) entry which is preliminary data.</text>
</comment>
<protein>
    <submittedName>
        <fullName evidence="3">Glycyl-tRNA synthetase subunit alpha</fullName>
    </submittedName>
</protein>
<sequence length="378" mass="42239">MKKTLLIFGTLLLLINLLPNLAQASTLSCSQVDGMAIFGYDGSEWIHIGAIGSEFNSLSIANEFGAGSEFKSTSIMNEFGKYGSEFSSQSAFNSFANKPPIIVNNDYKFLGYITINDYKTPSINTYEAVACAKNSFKSPSRDMEDITFKDISLIGAEGNQIQSQLKTTTDAITSAYSDELDYHKTLNNFYESKAEDLNEKITALTKEEQTLQNAKLAELENNIKNIQNKMANFCTDTYGINSTTLSPGKCSCSVGYVFGKDNKCISLSSWCSEMPNTYMKNGTCSCLEGYFYEDSLKTCKILEVKKEITQPVIIQQESIKISPQKTTPTIKSPDNLKKPTEKGYFEKTVSPKEEVVSLVNSEPVKKLKWYQKIFNWFK</sequence>